<feature type="region of interest" description="Disordered" evidence="1">
    <location>
        <begin position="141"/>
        <end position="162"/>
    </location>
</feature>
<feature type="region of interest" description="Disordered" evidence="1">
    <location>
        <begin position="312"/>
        <end position="413"/>
    </location>
</feature>
<accession>A0A250X0N1</accession>
<feature type="region of interest" description="Disordered" evidence="1">
    <location>
        <begin position="1"/>
        <end position="46"/>
    </location>
</feature>
<feature type="compositionally biased region" description="Basic and acidic residues" evidence="1">
    <location>
        <begin position="1"/>
        <end position="12"/>
    </location>
</feature>
<feature type="compositionally biased region" description="Polar residues" evidence="1">
    <location>
        <begin position="18"/>
        <end position="30"/>
    </location>
</feature>
<protein>
    <submittedName>
        <fullName evidence="2">Uncharacterized protein</fullName>
    </submittedName>
</protein>
<feature type="region of interest" description="Disordered" evidence="1">
    <location>
        <begin position="456"/>
        <end position="489"/>
    </location>
</feature>
<dbReference type="EMBL" id="BEGY01000017">
    <property type="protein sequence ID" value="GAX76452.1"/>
    <property type="molecule type" value="Genomic_DNA"/>
</dbReference>
<feature type="compositionally biased region" description="Gly residues" evidence="1">
    <location>
        <begin position="31"/>
        <end position="41"/>
    </location>
</feature>
<comment type="caution">
    <text evidence="2">The sequence shown here is derived from an EMBL/GenBank/DDBJ whole genome shotgun (WGS) entry which is preliminary data.</text>
</comment>
<keyword evidence="3" id="KW-1185">Reference proteome</keyword>
<feature type="compositionally biased region" description="Low complexity" evidence="1">
    <location>
        <begin position="362"/>
        <end position="371"/>
    </location>
</feature>
<gene>
    <name evidence="2" type="ORF">CEUSTIGMA_g3897.t1</name>
</gene>
<evidence type="ECO:0000313" key="2">
    <source>
        <dbReference type="EMBL" id="GAX76452.1"/>
    </source>
</evidence>
<sequence length="963" mass="102803">MRGSLIDKERTSDGGTGLLSSNNKPRNNSEGGKGGGTGVVGPKGSALNIHPTGQLPLTTLNNKYKVTINAPHLMAQTLFAGSGLGLLNVPDPLHTSNTSNTPRQRQIHLLASNHIASSNPQEIIENTHQQVISRMQAGGSLLAGSPGLQPIPPSTGRPHTSIVIPGVDTIAGRSPAIQLSSERQGSPQKFTSSSGLKGHDEQDSPKTSGSGGIPYVSRARMKLLESLKVGQSIAAALGRCKEDPGSSSGAKRGISGNIDPRSSDPDLMLGRPSPFARRSRSFSDLNQLINTYAITASAATPTTILELNTTDDIKQPPQARPSSLMQQPPVGGMAHSSNLSLPKKTFGNKKPSVTDPATLNPSSKQDSSSSSAVNQNAIKRRHPGKGTSVTKGDKASQAVSSSLNTRASTTASNEAVHKNIEAIETSPLRGGWKGFNPKQGKVMAQHGRLISKWDSSSGAEMTATGQDKKWKTVQADSEEAMVPDGTRGTAARTRWQQKGLAPIPGGSSTGAFPFLRRSRKEEEEKTEDGVIMLHGSSPTSHHITATLASSLSSGVPSYDNSTSRLSKEVDVVDDSTTSGTFQKLGKIGQEAGIQLLPPAGGSTTGGVPRDAASMLAMYCNRVNTSWVEPRARHWTRPAVVPQVQVKGIHGDEHRRSVADNLRRGGIAFWYLAGEDYVSAVTPPTAFAAVSAKLLASTVGVATGSQTHPGSQESESQIDIWTSDPYALVGKIRPGLLHGHHGAQAQRHAHSCQSRVLGQLSLAVRDLAGTEALAKTHVVLSVNDEQQEEVMKQLWEFKFYARHGGYLYDDEEQRFISPEGEDEDSRLEPTGTGIAAMQLNWHPDAFVMSPEGLMDVLEGTVAELLIHRGVKWMTCYRARDMSLLRGDGILDIGFLSQAFFHRSTAHKSSVVTQVHLSEKLAYARKFGSVVLCHNAGPNTFYNAEVGSLKVRFSAMMINKRISCS</sequence>
<feature type="compositionally biased region" description="Polar residues" evidence="1">
    <location>
        <begin position="456"/>
        <end position="465"/>
    </location>
</feature>
<organism evidence="2 3">
    <name type="scientific">Chlamydomonas eustigma</name>
    <dbReference type="NCBI Taxonomy" id="1157962"/>
    <lineage>
        <taxon>Eukaryota</taxon>
        <taxon>Viridiplantae</taxon>
        <taxon>Chlorophyta</taxon>
        <taxon>core chlorophytes</taxon>
        <taxon>Chlorophyceae</taxon>
        <taxon>CS clade</taxon>
        <taxon>Chlamydomonadales</taxon>
        <taxon>Chlamydomonadaceae</taxon>
        <taxon>Chlamydomonas</taxon>
    </lineage>
</organism>
<evidence type="ECO:0000256" key="1">
    <source>
        <dbReference type="SAM" id="MobiDB-lite"/>
    </source>
</evidence>
<feature type="region of interest" description="Disordered" evidence="1">
    <location>
        <begin position="177"/>
        <end position="214"/>
    </location>
</feature>
<name>A0A250X0N1_9CHLO</name>
<proteinExistence type="predicted"/>
<feature type="compositionally biased region" description="Polar residues" evidence="1">
    <location>
        <begin position="397"/>
        <end position="413"/>
    </location>
</feature>
<dbReference type="AlphaFoldDB" id="A0A250X0N1"/>
<evidence type="ECO:0000313" key="3">
    <source>
        <dbReference type="Proteomes" id="UP000232323"/>
    </source>
</evidence>
<reference evidence="2 3" key="1">
    <citation type="submission" date="2017-08" db="EMBL/GenBank/DDBJ databases">
        <title>Acidophilic green algal genome provides insights into adaptation to an acidic environment.</title>
        <authorList>
            <person name="Hirooka S."/>
            <person name="Hirose Y."/>
            <person name="Kanesaki Y."/>
            <person name="Higuchi S."/>
            <person name="Fujiwara T."/>
            <person name="Onuma R."/>
            <person name="Era A."/>
            <person name="Ohbayashi R."/>
            <person name="Uzuka A."/>
            <person name="Nozaki H."/>
            <person name="Yoshikawa H."/>
            <person name="Miyagishima S.Y."/>
        </authorList>
    </citation>
    <scope>NUCLEOTIDE SEQUENCE [LARGE SCALE GENOMIC DNA]</scope>
    <source>
        <strain evidence="2 3">NIES-2499</strain>
    </source>
</reference>
<feature type="region of interest" description="Disordered" evidence="1">
    <location>
        <begin position="239"/>
        <end position="271"/>
    </location>
</feature>
<dbReference type="Proteomes" id="UP000232323">
    <property type="component" value="Unassembled WGS sequence"/>
</dbReference>
<feature type="compositionally biased region" description="Polar residues" evidence="1">
    <location>
        <begin position="177"/>
        <end position="195"/>
    </location>
</feature>